<evidence type="ECO:0000256" key="1">
    <source>
        <dbReference type="ARBA" id="ARBA00004418"/>
    </source>
</evidence>
<dbReference type="Gene3D" id="3.40.190.10">
    <property type="entry name" value="Periplasmic binding protein-like II"/>
    <property type="match status" value="2"/>
</dbReference>
<dbReference type="SUPFAM" id="SSF53850">
    <property type="entry name" value="Periplasmic binding protein-like II"/>
    <property type="match status" value="1"/>
</dbReference>
<dbReference type="InterPro" id="IPR006311">
    <property type="entry name" value="TAT_signal"/>
</dbReference>
<keyword evidence="5" id="KW-1185">Reference proteome</keyword>
<proteinExistence type="inferred from homology"/>
<dbReference type="PANTHER" id="PTHR43649:SF11">
    <property type="entry name" value="ABC TRANSPORTER SUBSTRATE-BINDING PROTEIN YESO-RELATED"/>
    <property type="match status" value="1"/>
</dbReference>
<name>A0ABQ5W7Z4_9HYPH</name>
<evidence type="ECO:0000313" key="4">
    <source>
        <dbReference type="EMBL" id="GLQ56158.1"/>
    </source>
</evidence>
<gene>
    <name evidence="4" type="ORF">GCM10010862_34170</name>
</gene>
<sequence length="429" mass="46575">MTINTNRRTFLLGSAATIAAAGMGVRATLAQEATVRMFWWGSARRNELQTAINTLYEQHYPNIAILGETAAFNDYWPRLATQVAGGNPPDVINMDYRYLAEYGGRGVLLPLDQYVGGALGVADFGPGLDGGRMNGTLYAVPCGVNTAAMVVNRGAYEEVELEPPSAAMTWTEFSDNAVALTETTERPHYYGSSDGSGKEPVLEVWLLQRGKSLYTTEGQLGFTAEDATEWFQFWQDLRERGGCPPPDVVALDLDTFETGLVNTGYAALNFAFSSNLIGYQSLNPERLTLATYPVPDTNPQPGHYLKPAMLFSLAAETQVVEESLDYLTFLLTDPEATKIMGLERGVPLSPAVQENIAPTLDDQQREMLDFIANLDDTVLADLPPLPPQGAGEAETILLRISEEVGFGVTTPEAAGEQLVSEVSATLQRV</sequence>
<dbReference type="PANTHER" id="PTHR43649">
    <property type="entry name" value="ARABINOSE-BINDING PROTEIN-RELATED"/>
    <property type="match status" value="1"/>
</dbReference>
<evidence type="ECO:0000313" key="5">
    <source>
        <dbReference type="Proteomes" id="UP001156691"/>
    </source>
</evidence>
<dbReference type="InterPro" id="IPR050490">
    <property type="entry name" value="Bact_solute-bd_prot1"/>
</dbReference>
<evidence type="ECO:0000256" key="2">
    <source>
        <dbReference type="ARBA" id="ARBA00008520"/>
    </source>
</evidence>
<dbReference type="EMBL" id="BSNS01000018">
    <property type="protein sequence ID" value="GLQ56158.1"/>
    <property type="molecule type" value="Genomic_DNA"/>
</dbReference>
<comment type="caution">
    <text evidence="4">The sequence shown here is derived from an EMBL/GenBank/DDBJ whole genome shotgun (WGS) entry which is preliminary data.</text>
</comment>
<dbReference type="PROSITE" id="PS51318">
    <property type="entry name" value="TAT"/>
    <property type="match status" value="1"/>
</dbReference>
<keyword evidence="3" id="KW-0574">Periplasm</keyword>
<comment type="similarity">
    <text evidence="2">Belongs to the bacterial solute-binding protein 1 family.</text>
</comment>
<comment type="subcellular location">
    <subcellularLocation>
        <location evidence="1">Periplasm</location>
    </subcellularLocation>
</comment>
<organism evidence="4 5">
    <name type="scientific">Devosia nitrariae</name>
    <dbReference type="NCBI Taxonomy" id="2071872"/>
    <lineage>
        <taxon>Bacteria</taxon>
        <taxon>Pseudomonadati</taxon>
        <taxon>Pseudomonadota</taxon>
        <taxon>Alphaproteobacteria</taxon>
        <taxon>Hyphomicrobiales</taxon>
        <taxon>Devosiaceae</taxon>
        <taxon>Devosia</taxon>
    </lineage>
</organism>
<dbReference type="GO" id="GO:0005524">
    <property type="term" value="F:ATP binding"/>
    <property type="evidence" value="ECO:0007669"/>
    <property type="project" value="UniProtKB-KW"/>
</dbReference>
<accession>A0ABQ5W7Z4</accession>
<keyword evidence="4" id="KW-0547">Nucleotide-binding</keyword>
<evidence type="ECO:0000256" key="3">
    <source>
        <dbReference type="ARBA" id="ARBA00022764"/>
    </source>
</evidence>
<dbReference type="RefSeq" id="WP_284341574.1">
    <property type="nucleotide sequence ID" value="NZ_BSNS01000018.1"/>
</dbReference>
<keyword evidence="4" id="KW-0067">ATP-binding</keyword>
<protein>
    <submittedName>
        <fullName evidence="4">ABC transporter ATP-binding protein</fullName>
    </submittedName>
</protein>
<dbReference type="Proteomes" id="UP001156691">
    <property type="component" value="Unassembled WGS sequence"/>
</dbReference>
<dbReference type="InterPro" id="IPR006059">
    <property type="entry name" value="SBP"/>
</dbReference>
<reference evidence="5" key="1">
    <citation type="journal article" date="2019" name="Int. J. Syst. Evol. Microbiol.">
        <title>The Global Catalogue of Microorganisms (GCM) 10K type strain sequencing project: providing services to taxonomists for standard genome sequencing and annotation.</title>
        <authorList>
            <consortium name="The Broad Institute Genomics Platform"/>
            <consortium name="The Broad Institute Genome Sequencing Center for Infectious Disease"/>
            <person name="Wu L."/>
            <person name="Ma J."/>
        </authorList>
    </citation>
    <scope>NUCLEOTIDE SEQUENCE [LARGE SCALE GENOMIC DNA]</scope>
    <source>
        <strain evidence="5">NBRC 112416</strain>
    </source>
</reference>
<dbReference type="Pfam" id="PF13416">
    <property type="entry name" value="SBP_bac_8"/>
    <property type="match status" value="1"/>
</dbReference>